<dbReference type="EMBL" id="ML179221">
    <property type="protein sequence ID" value="THU94570.1"/>
    <property type="molecule type" value="Genomic_DNA"/>
</dbReference>
<gene>
    <name evidence="2" type="ORF">K435DRAFT_779364</name>
</gene>
<protein>
    <submittedName>
        <fullName evidence="2">Uncharacterized protein</fullName>
    </submittedName>
</protein>
<reference evidence="2 3" key="1">
    <citation type="journal article" date="2019" name="Nat. Ecol. Evol.">
        <title>Megaphylogeny resolves global patterns of mushroom evolution.</title>
        <authorList>
            <person name="Varga T."/>
            <person name="Krizsan K."/>
            <person name="Foldi C."/>
            <person name="Dima B."/>
            <person name="Sanchez-Garcia M."/>
            <person name="Sanchez-Ramirez S."/>
            <person name="Szollosi G.J."/>
            <person name="Szarkandi J.G."/>
            <person name="Papp V."/>
            <person name="Albert L."/>
            <person name="Andreopoulos W."/>
            <person name="Angelini C."/>
            <person name="Antonin V."/>
            <person name="Barry K.W."/>
            <person name="Bougher N.L."/>
            <person name="Buchanan P."/>
            <person name="Buyck B."/>
            <person name="Bense V."/>
            <person name="Catcheside P."/>
            <person name="Chovatia M."/>
            <person name="Cooper J."/>
            <person name="Damon W."/>
            <person name="Desjardin D."/>
            <person name="Finy P."/>
            <person name="Geml J."/>
            <person name="Haridas S."/>
            <person name="Hughes K."/>
            <person name="Justo A."/>
            <person name="Karasinski D."/>
            <person name="Kautmanova I."/>
            <person name="Kiss B."/>
            <person name="Kocsube S."/>
            <person name="Kotiranta H."/>
            <person name="LaButti K.M."/>
            <person name="Lechner B.E."/>
            <person name="Liimatainen K."/>
            <person name="Lipzen A."/>
            <person name="Lukacs Z."/>
            <person name="Mihaltcheva S."/>
            <person name="Morgado L.N."/>
            <person name="Niskanen T."/>
            <person name="Noordeloos M.E."/>
            <person name="Ohm R.A."/>
            <person name="Ortiz-Santana B."/>
            <person name="Ovrebo C."/>
            <person name="Racz N."/>
            <person name="Riley R."/>
            <person name="Savchenko A."/>
            <person name="Shiryaev A."/>
            <person name="Soop K."/>
            <person name="Spirin V."/>
            <person name="Szebenyi C."/>
            <person name="Tomsovsky M."/>
            <person name="Tulloss R.E."/>
            <person name="Uehling J."/>
            <person name="Grigoriev I.V."/>
            <person name="Vagvolgyi C."/>
            <person name="Papp T."/>
            <person name="Martin F.M."/>
            <person name="Miettinen O."/>
            <person name="Hibbett D.S."/>
            <person name="Nagy L.G."/>
        </authorList>
    </citation>
    <scope>NUCLEOTIDE SEQUENCE [LARGE SCALE GENOMIC DNA]</scope>
    <source>
        <strain evidence="2 3">CBS 962.96</strain>
    </source>
</reference>
<evidence type="ECO:0000256" key="1">
    <source>
        <dbReference type="SAM" id="MobiDB-lite"/>
    </source>
</evidence>
<feature type="region of interest" description="Disordered" evidence="1">
    <location>
        <begin position="39"/>
        <end position="65"/>
    </location>
</feature>
<proteinExistence type="predicted"/>
<name>A0A4S8LYD0_DENBC</name>
<keyword evidence="3" id="KW-1185">Reference proteome</keyword>
<organism evidence="2 3">
    <name type="scientific">Dendrothele bispora (strain CBS 962.96)</name>
    <dbReference type="NCBI Taxonomy" id="1314807"/>
    <lineage>
        <taxon>Eukaryota</taxon>
        <taxon>Fungi</taxon>
        <taxon>Dikarya</taxon>
        <taxon>Basidiomycota</taxon>
        <taxon>Agaricomycotina</taxon>
        <taxon>Agaricomycetes</taxon>
        <taxon>Agaricomycetidae</taxon>
        <taxon>Agaricales</taxon>
        <taxon>Agaricales incertae sedis</taxon>
        <taxon>Dendrothele</taxon>
    </lineage>
</organism>
<sequence length="88" mass="9591">MDQLNQSNRLSALSLIWNTTSISAGDISIPRMKAGLAQIGGKRDSSGLPMAESHRESGGVSNGQTMIVFSQNQTCELEDMDHKNRKNQ</sequence>
<accession>A0A4S8LYD0</accession>
<dbReference type="AlphaFoldDB" id="A0A4S8LYD0"/>
<dbReference type="Proteomes" id="UP000297245">
    <property type="component" value="Unassembled WGS sequence"/>
</dbReference>
<evidence type="ECO:0000313" key="2">
    <source>
        <dbReference type="EMBL" id="THU94570.1"/>
    </source>
</evidence>
<evidence type="ECO:0000313" key="3">
    <source>
        <dbReference type="Proteomes" id="UP000297245"/>
    </source>
</evidence>